<keyword evidence="2" id="KW-1185">Reference proteome</keyword>
<accession>A0A561TV05</accession>
<comment type="caution">
    <text evidence="1">The sequence shown here is derived from an EMBL/GenBank/DDBJ whole genome shotgun (WGS) entry which is preliminary data.</text>
</comment>
<proteinExistence type="predicted"/>
<organism evidence="1 2">
    <name type="scientific">Kitasatospora viridis</name>
    <dbReference type="NCBI Taxonomy" id="281105"/>
    <lineage>
        <taxon>Bacteria</taxon>
        <taxon>Bacillati</taxon>
        <taxon>Actinomycetota</taxon>
        <taxon>Actinomycetes</taxon>
        <taxon>Kitasatosporales</taxon>
        <taxon>Streptomycetaceae</taxon>
        <taxon>Kitasatospora</taxon>
    </lineage>
</organism>
<evidence type="ECO:0000313" key="2">
    <source>
        <dbReference type="Proteomes" id="UP000317940"/>
    </source>
</evidence>
<dbReference type="AlphaFoldDB" id="A0A561TV05"/>
<dbReference type="EMBL" id="VIWT01000002">
    <property type="protein sequence ID" value="TWF90940.1"/>
    <property type="molecule type" value="Genomic_DNA"/>
</dbReference>
<name>A0A561TV05_9ACTN</name>
<reference evidence="1 2" key="1">
    <citation type="submission" date="2019-06" db="EMBL/GenBank/DDBJ databases">
        <title>Sequencing the genomes of 1000 actinobacteria strains.</title>
        <authorList>
            <person name="Klenk H.-P."/>
        </authorList>
    </citation>
    <scope>NUCLEOTIDE SEQUENCE [LARGE SCALE GENOMIC DNA]</scope>
    <source>
        <strain evidence="1 2">DSM 44826</strain>
    </source>
</reference>
<dbReference type="Proteomes" id="UP000317940">
    <property type="component" value="Unassembled WGS sequence"/>
</dbReference>
<protein>
    <submittedName>
        <fullName evidence="1">Uncharacterized protein</fullName>
    </submittedName>
</protein>
<sequence>MTDQHEPRGIRVLADYQCHPLWLVHPDAGDLSPEDPSLGLSADLAGRLADWAAEYDAILDWDDPASSAFAEPEAEEAFYALGRTLAERLAEELGGGWRVTYFDGRLRRDVDVPGAA</sequence>
<gene>
    <name evidence="1" type="ORF">FHX73_1252</name>
</gene>
<dbReference type="RefSeq" id="WP_211786350.1">
    <property type="nucleotide sequence ID" value="NZ_BAAAMZ010000002.1"/>
</dbReference>
<evidence type="ECO:0000313" key="1">
    <source>
        <dbReference type="EMBL" id="TWF90940.1"/>
    </source>
</evidence>